<proteinExistence type="predicted"/>
<accession>A0A7S0HL61</accession>
<sequence length="227" mass="25496">MAFVAHGRRVISTCRLRESLITSSFTRLMAGLELNSLSQSTCCEGRTHLRSGFGTSEVTRWKPLVRSRVRPGRPPSSLCLQSKSLSSLKGYEDLEETVHQRIKDAASLEDLFDIMHAMRSKGLTLSLSDGVNALQRLMRLRVSNILSEKERSMSMALVKGISQRMLKGGETLELESIPVLAHALAKLRLQDNEVQGLVRHLRDHLISIGFMYFRHVSIGSLAWSFLF</sequence>
<evidence type="ECO:0000313" key="1">
    <source>
        <dbReference type="EMBL" id="CAD8483286.1"/>
    </source>
</evidence>
<reference evidence="1" key="1">
    <citation type="submission" date="2021-01" db="EMBL/GenBank/DDBJ databases">
        <authorList>
            <person name="Corre E."/>
            <person name="Pelletier E."/>
            <person name="Niang G."/>
            <person name="Scheremetjew M."/>
            <person name="Finn R."/>
            <person name="Kale V."/>
            <person name="Holt S."/>
            <person name="Cochrane G."/>
            <person name="Meng A."/>
            <person name="Brown T."/>
            <person name="Cohen L."/>
        </authorList>
    </citation>
    <scope>NUCLEOTIDE SEQUENCE</scope>
    <source>
        <strain evidence="1">CCMP325</strain>
    </source>
</reference>
<gene>
    <name evidence="1" type="ORF">HPHI1048_LOCUS10013</name>
</gene>
<name>A0A7S0HL61_9CRYP</name>
<dbReference type="AlphaFoldDB" id="A0A7S0HL61"/>
<dbReference type="EMBL" id="HBEO01014711">
    <property type="protein sequence ID" value="CAD8483286.1"/>
    <property type="molecule type" value="Transcribed_RNA"/>
</dbReference>
<organism evidence="1">
    <name type="scientific">Hanusia phi</name>
    <dbReference type="NCBI Taxonomy" id="3032"/>
    <lineage>
        <taxon>Eukaryota</taxon>
        <taxon>Cryptophyceae</taxon>
        <taxon>Pyrenomonadales</taxon>
        <taxon>Geminigeraceae</taxon>
        <taxon>Hanusia</taxon>
    </lineage>
</organism>
<protein>
    <submittedName>
        <fullName evidence="1">Uncharacterized protein</fullName>
    </submittedName>
</protein>